<dbReference type="Pfam" id="PF26149">
    <property type="entry name" value="YuzK"/>
    <property type="match status" value="1"/>
</dbReference>
<evidence type="ECO:0000313" key="1">
    <source>
        <dbReference type="EMBL" id="SFD95033.1"/>
    </source>
</evidence>
<dbReference type="Proteomes" id="UP000199474">
    <property type="component" value="Unassembled WGS sequence"/>
</dbReference>
<keyword evidence="2" id="KW-1185">Reference proteome</keyword>
<proteinExistence type="predicted"/>
<dbReference type="AlphaFoldDB" id="A0A1I1WNN4"/>
<evidence type="ECO:0000313" key="2">
    <source>
        <dbReference type="Proteomes" id="UP000199474"/>
    </source>
</evidence>
<sequence>MNYTPEMEKAMQQSHKMGFEEYERNLDNRIAVEKRRQREYEECKHMLAEIENKI</sequence>
<dbReference type="STRING" id="640948.SAMN05216238_10695"/>
<gene>
    <name evidence="1" type="ORF">SAMN05216238_10695</name>
</gene>
<protein>
    <submittedName>
        <fullName evidence="1">Uncharacterized protein</fullName>
    </submittedName>
</protein>
<name>A0A1I1WNN4_9BACI</name>
<dbReference type="InterPro" id="IPR058676">
    <property type="entry name" value="YuzK"/>
</dbReference>
<dbReference type="EMBL" id="FOMR01000006">
    <property type="protein sequence ID" value="SFD95033.1"/>
    <property type="molecule type" value="Genomic_DNA"/>
</dbReference>
<accession>A0A1I1WNN4</accession>
<reference evidence="2" key="1">
    <citation type="submission" date="2016-10" db="EMBL/GenBank/DDBJ databases">
        <authorList>
            <person name="Varghese N."/>
            <person name="Submissions S."/>
        </authorList>
    </citation>
    <scope>NUCLEOTIDE SEQUENCE [LARGE SCALE GENOMIC DNA]</scope>
    <source>
        <strain evidence="2">DSM 22530</strain>
    </source>
</reference>
<organism evidence="1 2">
    <name type="scientific">Lentibacillus persicus</name>
    <dbReference type="NCBI Taxonomy" id="640948"/>
    <lineage>
        <taxon>Bacteria</taxon>
        <taxon>Bacillati</taxon>
        <taxon>Bacillota</taxon>
        <taxon>Bacilli</taxon>
        <taxon>Bacillales</taxon>
        <taxon>Bacillaceae</taxon>
        <taxon>Lentibacillus</taxon>
    </lineage>
</organism>